<keyword evidence="1" id="KW-1133">Transmembrane helix</keyword>
<dbReference type="RefSeq" id="XP_001461293.1">
    <property type="nucleotide sequence ID" value="XM_001461256.2"/>
</dbReference>
<name>A0EF29_PARTE</name>
<reference evidence="2 3" key="1">
    <citation type="journal article" date="2006" name="Nature">
        <title>Global trends of whole-genome duplications revealed by the ciliate Paramecium tetraurelia.</title>
        <authorList>
            <consortium name="Genoscope"/>
            <person name="Aury J.-M."/>
            <person name="Jaillon O."/>
            <person name="Duret L."/>
            <person name="Noel B."/>
            <person name="Jubin C."/>
            <person name="Porcel B.M."/>
            <person name="Segurens B."/>
            <person name="Daubin V."/>
            <person name="Anthouard V."/>
            <person name="Aiach N."/>
            <person name="Arnaiz O."/>
            <person name="Billaut A."/>
            <person name="Beisson J."/>
            <person name="Blanc I."/>
            <person name="Bouhouche K."/>
            <person name="Camara F."/>
            <person name="Duharcourt S."/>
            <person name="Guigo R."/>
            <person name="Gogendeau D."/>
            <person name="Katinka M."/>
            <person name="Keller A.-M."/>
            <person name="Kissmehl R."/>
            <person name="Klotz C."/>
            <person name="Koll F."/>
            <person name="Le Moue A."/>
            <person name="Lepere C."/>
            <person name="Malinsky S."/>
            <person name="Nowacki M."/>
            <person name="Nowak J.K."/>
            <person name="Plattner H."/>
            <person name="Poulain J."/>
            <person name="Ruiz F."/>
            <person name="Serrano V."/>
            <person name="Zagulski M."/>
            <person name="Dessen P."/>
            <person name="Betermier M."/>
            <person name="Weissenbach J."/>
            <person name="Scarpelli C."/>
            <person name="Schachter V."/>
            <person name="Sperling L."/>
            <person name="Meyer E."/>
            <person name="Cohen J."/>
            <person name="Wincker P."/>
        </authorList>
    </citation>
    <scope>NUCLEOTIDE SEQUENCE [LARGE SCALE GENOMIC DNA]</scope>
    <source>
        <strain evidence="2 3">Stock d4-2</strain>
    </source>
</reference>
<evidence type="ECO:0000256" key="1">
    <source>
        <dbReference type="SAM" id="Phobius"/>
    </source>
</evidence>
<dbReference type="OMA" id="IKYQTAP"/>
<proteinExistence type="predicted"/>
<keyword evidence="1" id="KW-0812">Transmembrane</keyword>
<dbReference type="Proteomes" id="UP000000600">
    <property type="component" value="Unassembled WGS sequence"/>
</dbReference>
<feature type="transmembrane region" description="Helical" evidence="1">
    <location>
        <begin position="340"/>
        <end position="363"/>
    </location>
</feature>
<dbReference type="OrthoDB" id="309077at2759"/>
<gene>
    <name evidence="2" type="ORF">GSPATT00026243001</name>
</gene>
<dbReference type="EMBL" id="CT868674">
    <property type="protein sequence ID" value="CAK93920.1"/>
    <property type="molecule type" value="Genomic_DNA"/>
</dbReference>
<organism evidence="2 3">
    <name type="scientific">Paramecium tetraurelia</name>
    <dbReference type="NCBI Taxonomy" id="5888"/>
    <lineage>
        <taxon>Eukaryota</taxon>
        <taxon>Sar</taxon>
        <taxon>Alveolata</taxon>
        <taxon>Ciliophora</taxon>
        <taxon>Intramacronucleata</taxon>
        <taxon>Oligohymenophorea</taxon>
        <taxon>Peniculida</taxon>
        <taxon>Parameciidae</taxon>
        <taxon>Paramecium</taxon>
    </lineage>
</organism>
<evidence type="ECO:0000313" key="3">
    <source>
        <dbReference type="Proteomes" id="UP000000600"/>
    </source>
</evidence>
<dbReference type="KEGG" id="ptm:GSPATT00026243001"/>
<evidence type="ECO:0008006" key="4">
    <source>
        <dbReference type="Google" id="ProtNLM"/>
    </source>
</evidence>
<dbReference type="AlphaFoldDB" id="A0EF29"/>
<accession>A0EF29</accession>
<sequence>MNSTDIYDTTLQFETDAYSSSISLKCDNLQYYPWSSTSYGQFDVTSEQRRSLQCSDTNFTIQLSNDFNKEEILISVYDAKYFKKIAIFKFLSDNTYVPITPLTEDQAQLSALSYTNNDFNITLYTAKTIYLEVFKCQNSQSQLTMKGYDSNYLVHNVTKMSSKEAFYDILQANQGVYYYRLSQSYYSSPDVFIKYQTAPFFSIDQNKIKEYGDKYYSVYAYVSSRKIRVSFPSVQVTNNENVEFTVLVSRDAYEGNYVNCVNGDFNLFYKYAQTYSSQLRTFYQQRNYGTQDVEVDFPNSETGWYNVRVTAVVDHGYIKQTITYGKYTVYQDYEIFPDTLLVHILAPIIISCIALIGLIFGACKFSAKKKQMQQMELLQQYQSNINPQY</sequence>
<keyword evidence="3" id="KW-1185">Reference proteome</keyword>
<protein>
    <recommendedName>
        <fullName evidence="4">Transmembrane protein</fullName>
    </recommendedName>
</protein>
<dbReference type="HOGENOM" id="CLU_663001_0_0_1"/>
<dbReference type="InParanoid" id="A0EF29"/>
<evidence type="ECO:0000313" key="2">
    <source>
        <dbReference type="EMBL" id="CAK93920.1"/>
    </source>
</evidence>
<keyword evidence="1" id="KW-0472">Membrane</keyword>
<dbReference type="GeneID" id="5047078"/>